<dbReference type="EMBL" id="JAVDQD010000004">
    <property type="protein sequence ID" value="MDR6240156.1"/>
    <property type="molecule type" value="Genomic_DNA"/>
</dbReference>
<dbReference type="GO" id="GO:0005737">
    <property type="term" value="C:cytoplasm"/>
    <property type="evidence" value="ECO:0007669"/>
    <property type="project" value="InterPro"/>
</dbReference>
<comment type="caution">
    <text evidence="6">The sequence shown here is derived from an EMBL/GenBank/DDBJ whole genome shotgun (WGS) entry which is preliminary data.</text>
</comment>
<name>A0AAE3XLL0_9BACT</name>
<keyword evidence="5" id="KW-1133">Transmembrane helix</keyword>
<dbReference type="InterPro" id="IPR005881">
    <property type="entry name" value="Ser_O-AcTrfase"/>
</dbReference>
<evidence type="ECO:0000313" key="6">
    <source>
        <dbReference type="EMBL" id="MDR6240156.1"/>
    </source>
</evidence>
<dbReference type="AlphaFoldDB" id="A0AAE3XLL0"/>
<dbReference type="InterPro" id="IPR011004">
    <property type="entry name" value="Trimer_LpxA-like_sf"/>
</dbReference>
<dbReference type="PANTHER" id="PTHR42811">
    <property type="entry name" value="SERINE ACETYLTRANSFERASE"/>
    <property type="match status" value="1"/>
</dbReference>
<keyword evidence="5" id="KW-0812">Transmembrane</keyword>
<evidence type="ECO:0000256" key="3">
    <source>
        <dbReference type="ARBA" id="ARBA00023315"/>
    </source>
</evidence>
<evidence type="ECO:0000256" key="2">
    <source>
        <dbReference type="ARBA" id="ARBA00022737"/>
    </source>
</evidence>
<feature type="transmembrane region" description="Helical" evidence="5">
    <location>
        <begin position="20"/>
        <end position="40"/>
    </location>
</feature>
<dbReference type="EC" id="2.3.1.30" evidence="4"/>
<dbReference type="GO" id="GO:0006535">
    <property type="term" value="P:cysteine biosynthetic process from serine"/>
    <property type="evidence" value="ECO:0007669"/>
    <property type="project" value="InterPro"/>
</dbReference>
<dbReference type="SUPFAM" id="SSF51161">
    <property type="entry name" value="Trimeric LpxA-like enzymes"/>
    <property type="match status" value="1"/>
</dbReference>
<dbReference type="Proteomes" id="UP001185092">
    <property type="component" value="Unassembled WGS sequence"/>
</dbReference>
<dbReference type="PIRSF" id="PIRSF000441">
    <property type="entry name" value="CysE"/>
    <property type="match status" value="1"/>
</dbReference>
<dbReference type="Gene3D" id="2.160.10.10">
    <property type="entry name" value="Hexapeptide repeat proteins"/>
    <property type="match status" value="1"/>
</dbReference>
<dbReference type="GO" id="GO:0009001">
    <property type="term" value="F:serine O-acetyltransferase activity"/>
    <property type="evidence" value="ECO:0007669"/>
    <property type="project" value="UniProtKB-EC"/>
</dbReference>
<keyword evidence="1 4" id="KW-0808">Transferase</keyword>
<dbReference type="InterPro" id="IPR001451">
    <property type="entry name" value="Hexapep"/>
</dbReference>
<reference evidence="6" key="1">
    <citation type="submission" date="2023-07" db="EMBL/GenBank/DDBJ databases">
        <title>Genomic Encyclopedia of Type Strains, Phase IV (KMG-IV): sequencing the most valuable type-strain genomes for metagenomic binning, comparative biology and taxonomic classification.</title>
        <authorList>
            <person name="Goeker M."/>
        </authorList>
    </citation>
    <scope>NUCLEOTIDE SEQUENCE</scope>
    <source>
        <strain evidence="6">DSM 26174</strain>
    </source>
</reference>
<evidence type="ECO:0000313" key="7">
    <source>
        <dbReference type="Proteomes" id="UP001185092"/>
    </source>
</evidence>
<keyword evidence="3 4" id="KW-0012">Acyltransferase</keyword>
<dbReference type="InterPro" id="IPR018357">
    <property type="entry name" value="Hexapep_transf_CS"/>
</dbReference>
<keyword evidence="2" id="KW-0677">Repeat</keyword>
<organism evidence="6 7">
    <name type="scientific">Aureibacter tunicatorum</name>
    <dbReference type="NCBI Taxonomy" id="866807"/>
    <lineage>
        <taxon>Bacteria</taxon>
        <taxon>Pseudomonadati</taxon>
        <taxon>Bacteroidota</taxon>
        <taxon>Cytophagia</taxon>
        <taxon>Cytophagales</taxon>
        <taxon>Persicobacteraceae</taxon>
        <taxon>Aureibacter</taxon>
    </lineage>
</organism>
<gene>
    <name evidence="6" type="ORF">HNQ88_003222</name>
</gene>
<comment type="catalytic activity">
    <reaction evidence="4">
        <text>L-serine + acetyl-CoA = O-acetyl-L-serine + CoA</text>
        <dbReference type="Rhea" id="RHEA:24560"/>
        <dbReference type="ChEBI" id="CHEBI:33384"/>
        <dbReference type="ChEBI" id="CHEBI:57287"/>
        <dbReference type="ChEBI" id="CHEBI:57288"/>
        <dbReference type="ChEBI" id="CHEBI:58340"/>
        <dbReference type="EC" id="2.3.1.30"/>
    </reaction>
</comment>
<sequence>MKIVEDYFSKFESKKNSKSLVKGLVVLLDVNFWIVIIFRISSFFSTIKMYPLAKVFWLINRVLFSVDIDPRARLAGGLSLVHGIGIVIGHEVRSLGRLKIYQGVTLGGNYGKVREIKDEFTGQPVIDDNVIVGINSTVLGPVLLGKNSKIGTGAIVTKDVTENTTIVGVNKSI</sequence>
<dbReference type="RefSeq" id="WP_309940026.1">
    <property type="nucleotide sequence ID" value="NZ_AP025305.1"/>
</dbReference>
<accession>A0AAE3XLL0</accession>
<dbReference type="Pfam" id="PF00132">
    <property type="entry name" value="Hexapep"/>
    <property type="match status" value="1"/>
</dbReference>
<comment type="similarity">
    <text evidence="4">Belongs to the transferase hexapeptide repeat family.</text>
</comment>
<protein>
    <recommendedName>
        <fullName evidence="4">Serine acetyltransferase</fullName>
        <ecNumber evidence="4">2.3.1.30</ecNumber>
    </recommendedName>
</protein>
<keyword evidence="7" id="KW-1185">Reference proteome</keyword>
<dbReference type="PROSITE" id="PS00101">
    <property type="entry name" value="HEXAPEP_TRANSFERASES"/>
    <property type="match status" value="1"/>
</dbReference>
<evidence type="ECO:0000256" key="5">
    <source>
        <dbReference type="SAM" id="Phobius"/>
    </source>
</evidence>
<keyword evidence="5" id="KW-0472">Membrane</keyword>
<proteinExistence type="inferred from homology"/>
<evidence type="ECO:0000256" key="1">
    <source>
        <dbReference type="ARBA" id="ARBA00022679"/>
    </source>
</evidence>
<evidence type="ECO:0000256" key="4">
    <source>
        <dbReference type="PIRNR" id="PIRNR000441"/>
    </source>
</evidence>